<evidence type="ECO:0000256" key="3">
    <source>
        <dbReference type="ARBA" id="ARBA00022763"/>
    </source>
</evidence>
<dbReference type="AlphaFoldDB" id="A0A9X4AMU4"/>
<feature type="binding site" evidence="9">
    <location>
        <position position="311"/>
    </location>
    <ligand>
        <name>DNA</name>
        <dbReference type="ChEBI" id="CHEBI:16991"/>
    </ligand>
</feature>
<sequence>MEERMISSDVQEEDQTVEYSLRPTSLKQYIGQQKVKENLSIFIEAAKMRNEPLDHVLLYGPPGLGKTTLASIIANELGVQFRSTSGPAIERAGDLAAILSSLEAGDVLFIDEIHRLPRTVEEVLYPAMEDFFLDIVIGSGPSARSVRLDLPPFTLVGATTRAGLLSAPLRDRFGVLSRLEFYQVEDLCSIVERTAEIFAAPIQKDAAIEIARRSRGTPRIANRLLKRVRDISQVKGESEISKETTQQALQMLQVDAAGLDHIDHKLLLNIMDGFNGGPVGLDTIAATIGEESQTIEDVYEPFLLQIGFIQRTPRGRMLTPKAYKHFKREVPKG</sequence>
<keyword evidence="8 9" id="KW-0234">DNA repair</keyword>
<dbReference type="InterPro" id="IPR003593">
    <property type="entry name" value="AAA+_ATPase"/>
</dbReference>
<dbReference type="Proteomes" id="UP001145050">
    <property type="component" value="Unassembled WGS sequence"/>
</dbReference>
<keyword evidence="1 9" id="KW-0963">Cytoplasm</keyword>
<dbReference type="EMBL" id="JAMQKB010000003">
    <property type="protein sequence ID" value="MDC3423863.1"/>
    <property type="molecule type" value="Genomic_DNA"/>
</dbReference>
<evidence type="ECO:0000313" key="11">
    <source>
        <dbReference type="EMBL" id="MDC3423863.1"/>
    </source>
</evidence>
<dbReference type="SUPFAM" id="SSF52540">
    <property type="entry name" value="P-loop containing nucleoside triphosphate hydrolases"/>
    <property type="match status" value="1"/>
</dbReference>
<reference evidence="11" key="1">
    <citation type="submission" date="2022-06" db="EMBL/GenBank/DDBJ databases">
        <title>Aquibacillus sp. a new bacterium isolated from soil saline samples.</title>
        <authorList>
            <person name="Galisteo C."/>
            <person name="De La Haba R."/>
            <person name="Sanchez-Porro C."/>
            <person name="Ventosa A."/>
        </authorList>
    </citation>
    <scope>NUCLEOTIDE SEQUENCE</scope>
    <source>
        <strain evidence="11">3ASR75-11</strain>
    </source>
</reference>
<feature type="binding site" evidence="9">
    <location>
        <position position="219"/>
    </location>
    <ligand>
        <name>ATP</name>
        <dbReference type="ChEBI" id="CHEBI:30616"/>
    </ligand>
</feature>
<gene>
    <name evidence="9 11" type="primary">ruvB</name>
    <name evidence="11" type="ORF">NC797_04980</name>
</gene>
<dbReference type="GO" id="GO:0009378">
    <property type="term" value="F:four-way junction helicase activity"/>
    <property type="evidence" value="ECO:0007669"/>
    <property type="project" value="InterPro"/>
</dbReference>
<dbReference type="Pfam" id="PF17864">
    <property type="entry name" value="AAA_lid_4"/>
    <property type="match status" value="1"/>
</dbReference>
<feature type="binding site" evidence="9">
    <location>
        <position position="172"/>
    </location>
    <ligand>
        <name>ATP</name>
        <dbReference type="ChEBI" id="CHEBI:30616"/>
    </ligand>
</feature>
<feature type="region of interest" description="Head domain (RuvB-H)" evidence="9">
    <location>
        <begin position="256"/>
        <end position="333"/>
    </location>
</feature>
<dbReference type="InterPro" id="IPR036388">
    <property type="entry name" value="WH-like_DNA-bd_sf"/>
</dbReference>
<comment type="function">
    <text evidence="9">The RuvA-RuvB-RuvC complex processes Holliday junction (HJ) DNA during genetic recombination and DNA repair, while the RuvA-RuvB complex plays an important role in the rescue of blocked DNA replication forks via replication fork reversal (RFR). RuvA specifically binds to HJ cruciform DNA, conferring on it an open structure. The RuvB hexamer acts as an ATP-dependent pump, pulling dsDNA into and through the RuvAB complex. RuvB forms 2 homohexamers on either side of HJ DNA bound by 1 or 2 RuvA tetramers; 4 subunits per hexamer contact DNA at a time. Coordinated motions by a converter formed by DNA-disengaged RuvB subunits stimulates ATP hydrolysis and nucleotide exchange. Immobilization of the converter enables RuvB to convert the ATP-contained energy into a lever motion, pulling 2 nucleotides of DNA out of the RuvA tetramer per ATP hydrolyzed, thus driving DNA branch migration. The RuvB motors rotate together with the DNA substrate, which together with the progressing nucleotide cycle form the mechanistic basis for DNA recombination by continuous HJ branch migration. Branch migration allows RuvC to scan DNA until it finds its consensus sequence, where it cleaves and resolves cruciform DNA.</text>
</comment>
<comment type="caution">
    <text evidence="9">Lacks conserved residue(s) required for the propagation of feature annotation.</text>
</comment>
<dbReference type="Gene3D" id="1.10.8.60">
    <property type="match status" value="1"/>
</dbReference>
<dbReference type="Pfam" id="PF05496">
    <property type="entry name" value="RuvB_N"/>
    <property type="match status" value="1"/>
</dbReference>
<feature type="binding site" evidence="9">
    <location>
        <position position="67"/>
    </location>
    <ligand>
        <name>ATP</name>
        <dbReference type="ChEBI" id="CHEBI:30616"/>
    </ligand>
</feature>
<dbReference type="GO" id="GO:0016787">
    <property type="term" value="F:hydrolase activity"/>
    <property type="evidence" value="ECO:0007669"/>
    <property type="project" value="UniProtKB-KW"/>
</dbReference>
<feature type="binding site" evidence="9">
    <location>
        <position position="316"/>
    </location>
    <ligand>
        <name>DNA</name>
        <dbReference type="ChEBI" id="CHEBI:16991"/>
    </ligand>
</feature>
<evidence type="ECO:0000256" key="5">
    <source>
        <dbReference type="ARBA" id="ARBA00022840"/>
    </source>
</evidence>
<dbReference type="EC" id="3.6.4.-" evidence="9"/>
<feature type="domain" description="AAA+ ATPase" evidence="10">
    <location>
        <begin position="52"/>
        <end position="185"/>
    </location>
</feature>
<comment type="similarity">
    <text evidence="9">Belongs to the RuvB family.</text>
</comment>
<dbReference type="GO" id="GO:0006281">
    <property type="term" value="P:DNA repair"/>
    <property type="evidence" value="ECO:0007669"/>
    <property type="project" value="UniProtKB-UniRule"/>
</dbReference>
<dbReference type="Gene3D" id="1.10.10.10">
    <property type="entry name" value="Winged helix-like DNA-binding domain superfamily/Winged helix DNA-binding domain"/>
    <property type="match status" value="1"/>
</dbReference>
<comment type="catalytic activity">
    <reaction evidence="9">
        <text>ATP + H2O = ADP + phosphate + H(+)</text>
        <dbReference type="Rhea" id="RHEA:13065"/>
        <dbReference type="ChEBI" id="CHEBI:15377"/>
        <dbReference type="ChEBI" id="CHEBI:15378"/>
        <dbReference type="ChEBI" id="CHEBI:30616"/>
        <dbReference type="ChEBI" id="CHEBI:43474"/>
        <dbReference type="ChEBI" id="CHEBI:456216"/>
    </reaction>
</comment>
<keyword evidence="11" id="KW-0347">Helicase</keyword>
<feature type="region of interest" description="Large ATPase domain (RuvB-L)" evidence="9">
    <location>
        <begin position="2"/>
        <end position="182"/>
    </location>
</feature>
<dbReference type="SUPFAM" id="SSF46785">
    <property type="entry name" value="Winged helix' DNA-binding domain"/>
    <property type="match status" value="1"/>
</dbReference>
<dbReference type="SMART" id="SM00382">
    <property type="entry name" value="AAA"/>
    <property type="match status" value="1"/>
</dbReference>
<dbReference type="NCBIfam" id="TIGR00635">
    <property type="entry name" value="ruvB"/>
    <property type="match status" value="1"/>
</dbReference>
<comment type="subunit">
    <text evidence="9">Homohexamer. Forms an RuvA(8)-RuvB(12)-Holliday junction (HJ) complex. HJ DNA is sandwiched between 2 RuvA tetramers; dsDNA enters through RuvA and exits via RuvB. An RuvB hexamer assembles on each DNA strand where it exits the tetramer. Each RuvB hexamer is contacted by two RuvA subunits (via domain III) on 2 adjacent RuvB subunits; this complex drives branch migration. In the full resolvosome a probable DNA-RuvA(4)-RuvB(12)-RuvC(2) complex forms which resolves the HJ.</text>
</comment>
<keyword evidence="6 9" id="KW-0238">DNA-binding</keyword>
<keyword evidence="7 9" id="KW-0233">DNA recombination</keyword>
<dbReference type="PANTHER" id="PTHR42848">
    <property type="match status" value="1"/>
</dbReference>
<keyword evidence="3 9" id="KW-0227">DNA damage</keyword>
<dbReference type="Pfam" id="PF05491">
    <property type="entry name" value="WHD_RuvB"/>
    <property type="match status" value="1"/>
</dbReference>
<keyword evidence="5 9" id="KW-0067">ATP-binding</keyword>
<comment type="domain">
    <text evidence="9">Has 3 domains, the large (RuvB-L) and small ATPase (RuvB-S) domains and the C-terminal head (RuvB-H) domain. The head domain binds DNA, while the ATPase domains jointly bind ATP, ADP or are empty depending on the state of the subunit in the translocation cycle. During a single DNA translocation step the structure of each domain remains the same, but their relative positions change.</text>
</comment>
<dbReference type="InterPro" id="IPR008823">
    <property type="entry name" value="RuvB_wg_C"/>
</dbReference>
<dbReference type="InterPro" id="IPR036390">
    <property type="entry name" value="WH_DNA-bd_sf"/>
</dbReference>
<dbReference type="HAMAP" id="MF_00016">
    <property type="entry name" value="DNA_HJ_migration_RuvB"/>
    <property type="match status" value="1"/>
</dbReference>
<evidence type="ECO:0000256" key="9">
    <source>
        <dbReference type="HAMAP-Rule" id="MF_00016"/>
    </source>
</evidence>
<feature type="binding site" evidence="9">
    <location>
        <position position="21"/>
    </location>
    <ligand>
        <name>ATP</name>
        <dbReference type="ChEBI" id="CHEBI:30616"/>
    </ligand>
</feature>
<evidence type="ECO:0000256" key="6">
    <source>
        <dbReference type="ARBA" id="ARBA00023125"/>
    </source>
</evidence>
<evidence type="ECO:0000256" key="7">
    <source>
        <dbReference type="ARBA" id="ARBA00023172"/>
    </source>
</evidence>
<keyword evidence="2 9" id="KW-0547">Nucleotide-binding</keyword>
<proteinExistence type="inferred from homology"/>
<feature type="binding site" evidence="9">
    <location>
        <begin position="129"/>
        <end position="131"/>
    </location>
    <ligand>
        <name>ATP</name>
        <dbReference type="ChEBI" id="CHEBI:30616"/>
    </ligand>
</feature>
<dbReference type="GO" id="GO:0005737">
    <property type="term" value="C:cytoplasm"/>
    <property type="evidence" value="ECO:0007669"/>
    <property type="project" value="UniProtKB-SubCell"/>
</dbReference>
<evidence type="ECO:0000256" key="4">
    <source>
        <dbReference type="ARBA" id="ARBA00022801"/>
    </source>
</evidence>
<dbReference type="RefSeq" id="WP_272435641.1">
    <property type="nucleotide sequence ID" value="NZ_JAMQKB010000003.1"/>
</dbReference>
<dbReference type="GO" id="GO:0048476">
    <property type="term" value="C:Holliday junction resolvase complex"/>
    <property type="evidence" value="ECO:0007669"/>
    <property type="project" value="UniProtKB-UniRule"/>
</dbReference>
<comment type="subcellular location">
    <subcellularLocation>
        <location evidence="9">Cytoplasm</location>
    </subcellularLocation>
</comment>
<evidence type="ECO:0000256" key="2">
    <source>
        <dbReference type="ARBA" id="ARBA00022741"/>
    </source>
</evidence>
<evidence type="ECO:0000259" key="10">
    <source>
        <dbReference type="SMART" id="SM00382"/>
    </source>
</evidence>
<protein>
    <recommendedName>
        <fullName evidence="9">Holliday junction branch migration complex subunit RuvB</fullName>
        <ecNumber evidence="9">3.6.4.-</ecNumber>
    </recommendedName>
</protein>
<evidence type="ECO:0000313" key="12">
    <source>
        <dbReference type="Proteomes" id="UP001145050"/>
    </source>
</evidence>
<dbReference type="InterPro" id="IPR008824">
    <property type="entry name" value="RuvB-like_N"/>
</dbReference>
<feature type="binding site" evidence="9">
    <location>
        <position position="63"/>
    </location>
    <ligand>
        <name>ATP</name>
        <dbReference type="ChEBI" id="CHEBI:30616"/>
    </ligand>
</feature>
<dbReference type="Gene3D" id="3.40.50.300">
    <property type="entry name" value="P-loop containing nucleotide triphosphate hydrolases"/>
    <property type="match status" value="1"/>
</dbReference>
<keyword evidence="4 9" id="KW-0378">Hydrolase</keyword>
<name>A0A9X4AMU4_9BACI</name>
<keyword evidence="12" id="KW-1185">Reference proteome</keyword>
<accession>A0A9X4AMU4</accession>
<dbReference type="InterPro" id="IPR004605">
    <property type="entry name" value="DNA_helicase_Holl-junc_RuvB"/>
</dbReference>
<evidence type="ECO:0000256" key="8">
    <source>
        <dbReference type="ARBA" id="ARBA00023204"/>
    </source>
</evidence>
<feature type="region of interest" description="Small ATPAse domain (RuvB-S)" evidence="9">
    <location>
        <begin position="183"/>
        <end position="253"/>
    </location>
</feature>
<feature type="binding site" evidence="9">
    <location>
        <position position="68"/>
    </location>
    <ligand>
        <name>ATP</name>
        <dbReference type="ChEBI" id="CHEBI:30616"/>
    </ligand>
</feature>
<dbReference type="InterPro" id="IPR041445">
    <property type="entry name" value="AAA_lid_4"/>
</dbReference>
<organism evidence="11 12">
    <name type="scientific">Terrihalobacillus insolitus</name>
    <dbReference type="NCBI Taxonomy" id="2950438"/>
    <lineage>
        <taxon>Bacteria</taxon>
        <taxon>Bacillati</taxon>
        <taxon>Bacillota</taxon>
        <taxon>Bacilli</taxon>
        <taxon>Bacillales</taxon>
        <taxon>Bacillaceae</taxon>
        <taxon>Terrihalobacillus</taxon>
    </lineage>
</organism>
<dbReference type="GO" id="GO:0005524">
    <property type="term" value="F:ATP binding"/>
    <property type="evidence" value="ECO:0007669"/>
    <property type="project" value="UniProtKB-UniRule"/>
</dbReference>
<feature type="binding site" evidence="9">
    <location>
        <position position="66"/>
    </location>
    <ligand>
        <name>ATP</name>
        <dbReference type="ChEBI" id="CHEBI:30616"/>
    </ligand>
</feature>
<dbReference type="GO" id="GO:0000400">
    <property type="term" value="F:four-way junction DNA binding"/>
    <property type="evidence" value="ECO:0007669"/>
    <property type="project" value="UniProtKB-UniRule"/>
</dbReference>
<comment type="caution">
    <text evidence="11">The sequence shown here is derived from an EMBL/GenBank/DDBJ whole genome shotgun (WGS) entry which is preliminary data.</text>
</comment>
<dbReference type="GO" id="GO:0006310">
    <property type="term" value="P:DNA recombination"/>
    <property type="evidence" value="ECO:0007669"/>
    <property type="project" value="UniProtKB-UniRule"/>
</dbReference>
<dbReference type="PANTHER" id="PTHR42848:SF1">
    <property type="entry name" value="HOLLIDAY JUNCTION BRANCH MIGRATION COMPLEX SUBUNIT RUVB"/>
    <property type="match status" value="1"/>
</dbReference>
<feature type="binding site" evidence="9">
    <location>
        <position position="67"/>
    </location>
    <ligand>
        <name>Mg(2+)</name>
        <dbReference type="ChEBI" id="CHEBI:18420"/>
    </ligand>
</feature>
<evidence type="ECO:0000256" key="1">
    <source>
        <dbReference type="ARBA" id="ARBA00022490"/>
    </source>
</evidence>
<dbReference type="InterPro" id="IPR027417">
    <property type="entry name" value="P-loop_NTPase"/>
</dbReference>
<dbReference type="CDD" id="cd00009">
    <property type="entry name" value="AAA"/>
    <property type="match status" value="1"/>
</dbReference>
<feature type="binding site" evidence="9">
    <location>
        <position position="182"/>
    </location>
    <ligand>
        <name>ATP</name>
        <dbReference type="ChEBI" id="CHEBI:30616"/>
    </ligand>
</feature>
<feature type="binding site" evidence="9">
    <location>
        <position position="22"/>
    </location>
    <ligand>
        <name>ATP</name>
        <dbReference type="ChEBI" id="CHEBI:30616"/>
    </ligand>
</feature>
<dbReference type="NCBIfam" id="NF000868">
    <property type="entry name" value="PRK00080.1"/>
    <property type="match status" value="1"/>
</dbReference>